<accession>A0A6C2UJ38</accession>
<feature type="domain" description="UDP-3-O-[3-hydroxymyristoyl] glucosamine N-acyltransferase non-repeat region" evidence="8">
    <location>
        <begin position="19"/>
        <end position="86"/>
    </location>
</feature>
<comment type="function">
    <text evidence="7">Catalyzes the N-acylation of UDP-3-O-acylglucosamine using 3-hydroxyacyl-ACP as the acyl donor. Is involved in the biosynthesis of lipid A, a phosphorylated glycolipid that anchors the lipopolysaccharide to the outer membrane of the cell.</text>
</comment>
<name>A0A6C2UJ38_9BACT</name>
<evidence type="ECO:0000259" key="8">
    <source>
        <dbReference type="Pfam" id="PF04613"/>
    </source>
</evidence>
<sequence>MKLSEIVEKLGGALEGSADIEISAVAGLGEAGAGDISFLANPKYAAQVSSTKASAVIVPGDWGREASCALVRVENSDQAFAEVAEWFYEEPPRPKAGVHPSAVVAESAQLGEGVSIGANSTIEEGVVIGANTVISANCYVGYKTVIGEDSFLYPLVSTREFTEIGRRVIIHNGTVVGSDGFGYAVQEDGSRTKILQIGKVVIEDDVEIGANVAIDRARFGKTRIGKGAKIDNLVQIAHNVVIGEHTVMCGQSGVSGSTTIGSRCILAGQAGLAGHLQVGDHAIVGAQAGVMKDVPERAFVIGSPAMPHLQFKKMVANTITLPRLKDKIKQLEDEVALLRRKA</sequence>
<dbReference type="Pfam" id="PF04613">
    <property type="entry name" value="LpxD"/>
    <property type="match status" value="1"/>
</dbReference>
<evidence type="ECO:0000256" key="1">
    <source>
        <dbReference type="ARBA" id="ARBA00022516"/>
    </source>
</evidence>
<dbReference type="Gene3D" id="3.40.1390.10">
    <property type="entry name" value="MurE/MurF, N-terminal domain"/>
    <property type="match status" value="1"/>
</dbReference>
<dbReference type="GO" id="GO:0016020">
    <property type="term" value="C:membrane"/>
    <property type="evidence" value="ECO:0007669"/>
    <property type="project" value="GOC"/>
</dbReference>
<dbReference type="Gene3D" id="2.160.10.10">
    <property type="entry name" value="Hexapeptide repeat proteins"/>
    <property type="match status" value="1"/>
</dbReference>
<dbReference type="InterPro" id="IPR018357">
    <property type="entry name" value="Hexapep_transf_CS"/>
</dbReference>
<keyword evidence="2 7" id="KW-0441">Lipid A biosynthesis</keyword>
<dbReference type="NCBIfam" id="NF002060">
    <property type="entry name" value="PRK00892.1"/>
    <property type="match status" value="1"/>
</dbReference>
<dbReference type="PANTHER" id="PTHR43378">
    <property type="entry name" value="UDP-3-O-ACYLGLUCOSAMINE N-ACYLTRANSFERASE"/>
    <property type="match status" value="1"/>
</dbReference>
<dbReference type="SUPFAM" id="SSF51161">
    <property type="entry name" value="Trimeric LpxA-like enzymes"/>
    <property type="match status" value="1"/>
</dbReference>
<keyword evidence="3 7" id="KW-0808">Transferase</keyword>
<evidence type="ECO:0000256" key="5">
    <source>
        <dbReference type="ARBA" id="ARBA00023098"/>
    </source>
</evidence>
<dbReference type="InterPro" id="IPR020573">
    <property type="entry name" value="UDP_GlcNAc_AcTrfase_non-rep"/>
</dbReference>
<keyword evidence="4 7" id="KW-0677">Repeat</keyword>
<reference evidence="9 10" key="1">
    <citation type="submission" date="2019-04" db="EMBL/GenBank/DDBJ databases">
        <authorList>
            <person name="Van Vliet M D."/>
        </authorList>
    </citation>
    <scope>NUCLEOTIDE SEQUENCE [LARGE SCALE GENOMIC DNA]</scope>
    <source>
        <strain evidence="9 10">F21</strain>
    </source>
</reference>
<dbReference type="AlphaFoldDB" id="A0A6C2UJ38"/>
<feature type="active site" description="Proton acceptor" evidence="7">
    <location>
        <position position="238"/>
    </location>
</feature>
<evidence type="ECO:0000256" key="2">
    <source>
        <dbReference type="ARBA" id="ARBA00022556"/>
    </source>
</evidence>
<dbReference type="PROSITE" id="PS00101">
    <property type="entry name" value="HEXAPEP_TRANSFERASES"/>
    <property type="match status" value="1"/>
</dbReference>
<keyword evidence="1 7" id="KW-0444">Lipid biosynthesis</keyword>
<dbReference type="EMBL" id="CAAHFH010000001">
    <property type="protein sequence ID" value="VGO20230.1"/>
    <property type="molecule type" value="Genomic_DNA"/>
</dbReference>
<proteinExistence type="inferred from homology"/>
<comment type="similarity">
    <text evidence="7">Belongs to the transferase hexapeptide repeat family. LpxD subfamily.</text>
</comment>
<dbReference type="Pfam" id="PF00132">
    <property type="entry name" value="Hexapep"/>
    <property type="match status" value="3"/>
</dbReference>
<keyword evidence="6 7" id="KW-0012">Acyltransferase</keyword>
<keyword evidence="10" id="KW-1185">Reference proteome</keyword>
<gene>
    <name evidence="7 9" type="primary">lpxD</name>
    <name evidence="9" type="ORF">SCARR_02291</name>
</gene>
<evidence type="ECO:0000256" key="6">
    <source>
        <dbReference type="ARBA" id="ARBA00023315"/>
    </source>
</evidence>
<comment type="catalytic activity">
    <reaction evidence="7">
        <text>a UDP-3-O-[(3R)-3-hydroxyacyl]-alpha-D-glucosamine + a (3R)-hydroxyacyl-[ACP] = a UDP-2-N,3-O-bis[(3R)-3-hydroxyacyl]-alpha-D-glucosamine + holo-[ACP] + H(+)</text>
        <dbReference type="Rhea" id="RHEA:53836"/>
        <dbReference type="Rhea" id="RHEA-COMP:9685"/>
        <dbReference type="Rhea" id="RHEA-COMP:9945"/>
        <dbReference type="ChEBI" id="CHEBI:15378"/>
        <dbReference type="ChEBI" id="CHEBI:64479"/>
        <dbReference type="ChEBI" id="CHEBI:78827"/>
        <dbReference type="ChEBI" id="CHEBI:137740"/>
        <dbReference type="ChEBI" id="CHEBI:137748"/>
        <dbReference type="EC" id="2.3.1.191"/>
    </reaction>
</comment>
<dbReference type="EC" id="2.3.1.191" evidence="7"/>
<evidence type="ECO:0000256" key="7">
    <source>
        <dbReference type="HAMAP-Rule" id="MF_00523"/>
    </source>
</evidence>
<dbReference type="UniPathway" id="UPA00973"/>
<dbReference type="CDD" id="cd03352">
    <property type="entry name" value="LbH_LpxD"/>
    <property type="match status" value="1"/>
</dbReference>
<dbReference type="PANTHER" id="PTHR43378:SF2">
    <property type="entry name" value="UDP-3-O-ACYLGLUCOSAMINE N-ACYLTRANSFERASE 1, MITOCHONDRIAL-RELATED"/>
    <property type="match status" value="1"/>
</dbReference>
<dbReference type="GO" id="GO:0009245">
    <property type="term" value="P:lipid A biosynthetic process"/>
    <property type="evidence" value="ECO:0007669"/>
    <property type="project" value="UniProtKB-UniRule"/>
</dbReference>
<dbReference type="GO" id="GO:0016410">
    <property type="term" value="F:N-acyltransferase activity"/>
    <property type="evidence" value="ECO:0007669"/>
    <property type="project" value="InterPro"/>
</dbReference>
<dbReference type="NCBIfam" id="TIGR01853">
    <property type="entry name" value="lipid_A_lpxD"/>
    <property type="match status" value="1"/>
</dbReference>
<dbReference type="RefSeq" id="WP_136061666.1">
    <property type="nucleotide sequence ID" value="NZ_CAAHFH010000001.1"/>
</dbReference>
<evidence type="ECO:0000256" key="4">
    <source>
        <dbReference type="ARBA" id="ARBA00022737"/>
    </source>
</evidence>
<comment type="subunit">
    <text evidence="7">Homotrimer.</text>
</comment>
<organism evidence="9 10">
    <name type="scientific">Pontiella sulfatireligans</name>
    <dbReference type="NCBI Taxonomy" id="2750658"/>
    <lineage>
        <taxon>Bacteria</taxon>
        <taxon>Pseudomonadati</taxon>
        <taxon>Kiritimatiellota</taxon>
        <taxon>Kiritimatiellia</taxon>
        <taxon>Kiritimatiellales</taxon>
        <taxon>Pontiellaceae</taxon>
        <taxon>Pontiella</taxon>
    </lineage>
</organism>
<protein>
    <recommendedName>
        <fullName evidence="7">UDP-3-O-acylglucosamine N-acyltransferase</fullName>
        <ecNumber evidence="7">2.3.1.191</ecNumber>
    </recommendedName>
</protein>
<dbReference type="Proteomes" id="UP000346198">
    <property type="component" value="Unassembled WGS sequence"/>
</dbReference>
<keyword evidence="5 7" id="KW-0443">Lipid metabolism</keyword>
<dbReference type="GO" id="GO:0103118">
    <property type="term" value="F:UDP-3-O-[(3R)-3-hydroxyacyl]-glucosamine N-acyltransferase activity"/>
    <property type="evidence" value="ECO:0007669"/>
    <property type="project" value="UniProtKB-EC"/>
</dbReference>
<comment type="pathway">
    <text evidence="7">Bacterial outer membrane biogenesis; LPS lipid A biosynthesis.</text>
</comment>
<dbReference type="InterPro" id="IPR001451">
    <property type="entry name" value="Hexapep"/>
</dbReference>
<dbReference type="HAMAP" id="MF_00523">
    <property type="entry name" value="LpxD"/>
    <property type="match status" value="1"/>
</dbReference>
<dbReference type="InterPro" id="IPR011004">
    <property type="entry name" value="Trimer_LpxA-like_sf"/>
</dbReference>
<dbReference type="InterPro" id="IPR007691">
    <property type="entry name" value="LpxD"/>
</dbReference>
<evidence type="ECO:0000256" key="3">
    <source>
        <dbReference type="ARBA" id="ARBA00022679"/>
    </source>
</evidence>
<evidence type="ECO:0000313" key="10">
    <source>
        <dbReference type="Proteomes" id="UP000346198"/>
    </source>
</evidence>
<evidence type="ECO:0000313" key="9">
    <source>
        <dbReference type="EMBL" id="VGO20230.1"/>
    </source>
</evidence>